<evidence type="ECO:0000256" key="1">
    <source>
        <dbReference type="SAM" id="MobiDB-lite"/>
    </source>
</evidence>
<reference evidence="2 3" key="1">
    <citation type="journal article" date="2011" name="J. Bacteriol.">
        <title>Genome sequence of the mercury-methylating and pleomorphic Desulfovibrio africanus Strain Walvis Bay.</title>
        <authorList>
            <person name="Brown S.D."/>
            <person name="Wall J.D."/>
            <person name="Kucken A.M."/>
            <person name="Gilmour C.C."/>
            <person name="Podar M."/>
            <person name="Brandt C.C."/>
            <person name="Teshima H."/>
            <person name="Detter J.C."/>
            <person name="Han C.S."/>
            <person name="Land M.L."/>
            <person name="Lucas S."/>
            <person name="Han J."/>
            <person name="Pennacchio L."/>
            <person name="Nolan M."/>
            <person name="Pitluck S."/>
            <person name="Woyke T."/>
            <person name="Goodwin L."/>
            <person name="Palumbo A.V."/>
            <person name="Elias D.A."/>
        </authorList>
    </citation>
    <scope>NUCLEOTIDE SEQUENCE [LARGE SCALE GENOMIC DNA]</scope>
    <source>
        <strain evidence="2 3">Walvis Bay</strain>
    </source>
</reference>
<dbReference type="STRING" id="690850.Desaf_0988"/>
<proteinExistence type="predicted"/>
<gene>
    <name evidence="2" type="ORF">Desaf_0988</name>
</gene>
<dbReference type="KEGG" id="daf:Desaf_0988"/>
<feature type="compositionally biased region" description="Basic and acidic residues" evidence="1">
    <location>
        <begin position="29"/>
        <end position="39"/>
    </location>
</feature>
<dbReference type="eggNOG" id="COG0613">
    <property type="taxonomic scope" value="Bacteria"/>
</dbReference>
<keyword evidence="3" id="KW-1185">Reference proteome</keyword>
<dbReference type="HOGENOM" id="CLU_010886_0_0_7"/>
<sequence>MLASSLHVIKARPFQRKTVPENRGMQTSHTEEPVSHDLDLERDGSGPRFFFDRRDYELLRIVKDISRRKGTPAHRRLLAPYLHPHGIKEMAAQRALRIAYAVAHLLDSLEIGKASDRLEALRSLREEILYTAQGPLRVNASRVLIEIMKRLLRSQEDDTRQLELAHDFRAVTTGRPRTVREQLRKYHLLEMPEEWNQVSFDDHVHDVNTKGRKSASHLVMDAWIKGIRRLTVIYYHFVPREAAEELLEAAAIMDIKVRIGIEFFTRHQQQFVKIIWIPRGLTDSQGFLSFLSSPAVQAFMDQGRQVAKHHEAYVLEVLREFNRTHLPDINDNFGLDMPPICEKDFLSFVGSGQVSIFHLGKLIHERLLPLMRTRTAGLQASYRQASDDEKAGMEQLVRRMDGLDAHEIIERHLRPERNPGLPDPDAPSERSRVVPELRTLSIVELLDRLYSLHPKHRVVLDLDGLTVEHVLELLYDCRGRITHLEIFNLKNSALGREPDRERILRLQAALHSSNVMKLKRFITELIAKPDGLEGDGPGRRGHKDKLVEILYELPAFQACYRDKPLKISIGSDSTGQSGRMPGMGLVVKDSLPRHVQLELERASAPHCGIPVGVTAYARITRVPLSRANAVSSGMNRLVRRIPGLSVLGYRHKTDWVIDDCKSASEGNIHTLGGVQRTEGNGLHLVAPERKEQSAVSLEYLNTGLKIGLKILAGFLAASLTFALTKNGWLLAYGGALIWFAITGLRIIIQSVLGCGGIHRSSRLKWESYVSWDRLADSLLFSGLSVPLLDYIVKTVLLERSFGVTVTTSPVLLYAAMSLVNGLYMAGHNLLRGLPREAIVGNLLRSILAIPLALACSGLAGELLLLAGVTGVGAVLQQWAAVITKLASDCVAGVIEGLADRAEHLRMRIRDYSSKLKQLFALHGQVEVLFPLEDVPSLLESKEFIQTLEFERSDLLNIAIVNALDLQYLWMYQPWSRNVIKQLVREMGDDERRVFLFSQYVLSQERQISQLLLDGLVGRNFSKALAFYVGYWREYLKSITRLVSECSPGLLRHEKVMEFR</sequence>
<name>F3YWF0_DESAF</name>
<evidence type="ECO:0000313" key="2">
    <source>
        <dbReference type="EMBL" id="EGJ49336.1"/>
    </source>
</evidence>
<dbReference type="Proteomes" id="UP000007844">
    <property type="component" value="Chromosome"/>
</dbReference>
<feature type="region of interest" description="Disordered" evidence="1">
    <location>
        <begin position="13"/>
        <end position="39"/>
    </location>
</feature>
<protein>
    <submittedName>
        <fullName evidence="2">Uncharacterized protein</fullName>
    </submittedName>
</protein>
<accession>F3YWF0</accession>
<dbReference type="AlphaFoldDB" id="F3YWF0"/>
<organism evidence="2 3">
    <name type="scientific">Desulfocurvibacter africanus subsp. africanus str. Walvis Bay</name>
    <dbReference type="NCBI Taxonomy" id="690850"/>
    <lineage>
        <taxon>Bacteria</taxon>
        <taxon>Pseudomonadati</taxon>
        <taxon>Thermodesulfobacteriota</taxon>
        <taxon>Desulfovibrionia</taxon>
        <taxon>Desulfovibrionales</taxon>
        <taxon>Desulfovibrionaceae</taxon>
        <taxon>Desulfocurvibacter</taxon>
    </lineage>
</organism>
<evidence type="ECO:0000313" key="3">
    <source>
        <dbReference type="Proteomes" id="UP000007844"/>
    </source>
</evidence>
<dbReference type="EMBL" id="CP003221">
    <property type="protein sequence ID" value="EGJ49336.1"/>
    <property type="molecule type" value="Genomic_DNA"/>
</dbReference>